<dbReference type="EMBL" id="KZ535888">
    <property type="protein sequence ID" value="PKU26810.1"/>
    <property type="molecule type" value="Genomic_DNA"/>
</dbReference>
<reference evidence="3" key="2">
    <citation type="submission" date="2017-12" db="EMBL/GenBank/DDBJ databases">
        <title>Genome sequence of the Bar-tailed Godwit (Limosa lapponica baueri).</title>
        <authorList>
            <person name="Lima N.C.B."/>
            <person name="Parody-Merino A.M."/>
            <person name="Battley P.F."/>
            <person name="Fidler A.E."/>
            <person name="Prosdocimi F."/>
        </authorList>
    </citation>
    <scope>NUCLEOTIDE SEQUENCE [LARGE SCALE GENOMIC DNA]</scope>
</reference>
<dbReference type="Gene3D" id="3.75.10.10">
    <property type="entry name" value="L-arginine/glycine Amidinotransferase, Chain A"/>
    <property type="match status" value="1"/>
</dbReference>
<dbReference type="GO" id="GO:0005634">
    <property type="term" value="C:nucleus"/>
    <property type="evidence" value="ECO:0007669"/>
    <property type="project" value="TreeGrafter"/>
</dbReference>
<feature type="domain" description="Protein-arginine deiminase C-terminal" evidence="1">
    <location>
        <begin position="1"/>
        <end position="43"/>
    </location>
</feature>
<accession>A0A2I0SZ27</accession>
<evidence type="ECO:0000313" key="2">
    <source>
        <dbReference type="EMBL" id="PKU26810.1"/>
    </source>
</evidence>
<dbReference type="PANTHER" id="PTHR10837:SF12">
    <property type="entry name" value="PROTEIN-ARGININE DEIMINASE TYPE-2"/>
    <property type="match status" value="1"/>
</dbReference>
<dbReference type="InterPro" id="IPR013530">
    <property type="entry name" value="PAD_C"/>
</dbReference>
<gene>
    <name evidence="2" type="ORF">llap_22886</name>
</gene>
<organism evidence="2 3">
    <name type="scientific">Limosa lapponica baueri</name>
    <dbReference type="NCBI Taxonomy" id="1758121"/>
    <lineage>
        <taxon>Eukaryota</taxon>
        <taxon>Metazoa</taxon>
        <taxon>Chordata</taxon>
        <taxon>Craniata</taxon>
        <taxon>Vertebrata</taxon>
        <taxon>Euteleostomi</taxon>
        <taxon>Archelosauria</taxon>
        <taxon>Archosauria</taxon>
        <taxon>Dinosauria</taxon>
        <taxon>Saurischia</taxon>
        <taxon>Theropoda</taxon>
        <taxon>Coelurosauria</taxon>
        <taxon>Aves</taxon>
        <taxon>Neognathae</taxon>
        <taxon>Neoaves</taxon>
        <taxon>Charadriiformes</taxon>
        <taxon>Scolopacidae</taxon>
        <taxon>Limosa</taxon>
    </lineage>
</organism>
<dbReference type="AlphaFoldDB" id="A0A2I0SZ27"/>
<keyword evidence="3" id="KW-1185">Reference proteome</keyword>
<dbReference type="OrthoDB" id="5102063at2759"/>
<name>A0A2I0SZ27_LIMLA</name>
<proteinExistence type="predicted"/>
<protein>
    <recommendedName>
        <fullName evidence="1">Protein-arginine deiminase C-terminal domain-containing protein</fullName>
    </recommendedName>
</protein>
<dbReference type="GO" id="GO:0140794">
    <property type="term" value="F:histone arginine deiminase activity"/>
    <property type="evidence" value="ECO:0007669"/>
    <property type="project" value="TreeGrafter"/>
</dbReference>
<dbReference type="PANTHER" id="PTHR10837">
    <property type="entry name" value="PEPTIDYLARGININE DEIMINASE"/>
    <property type="match status" value="1"/>
</dbReference>
<dbReference type="GO" id="GO:0005737">
    <property type="term" value="C:cytoplasm"/>
    <property type="evidence" value="ECO:0007669"/>
    <property type="project" value="InterPro"/>
</dbReference>
<dbReference type="GO" id="GO:0005509">
    <property type="term" value="F:calcium ion binding"/>
    <property type="evidence" value="ECO:0007669"/>
    <property type="project" value="InterPro"/>
</dbReference>
<dbReference type="InterPro" id="IPR004303">
    <property type="entry name" value="PAD"/>
</dbReference>
<dbReference type="Pfam" id="PF03068">
    <property type="entry name" value="PAD"/>
    <property type="match status" value="1"/>
</dbReference>
<dbReference type="SUPFAM" id="SSF55909">
    <property type="entry name" value="Pentein"/>
    <property type="match status" value="1"/>
</dbReference>
<evidence type="ECO:0000313" key="3">
    <source>
        <dbReference type="Proteomes" id="UP000233556"/>
    </source>
</evidence>
<evidence type="ECO:0000259" key="1">
    <source>
        <dbReference type="Pfam" id="PF03068"/>
    </source>
</evidence>
<dbReference type="Proteomes" id="UP000233556">
    <property type="component" value="Unassembled WGS sequence"/>
</dbReference>
<reference evidence="3" key="1">
    <citation type="submission" date="2017-11" db="EMBL/GenBank/DDBJ databases">
        <authorList>
            <person name="Lima N.C."/>
            <person name="Parody-Merino A.M."/>
            <person name="Battley P.F."/>
            <person name="Fidler A.E."/>
            <person name="Prosdocimi F."/>
        </authorList>
    </citation>
    <scope>NUCLEOTIDE SEQUENCE [LARGE SCALE GENOMIC DNA]</scope>
</reference>
<sequence length="89" mass="10040">MTRVVRDFLYAQQVQAPVELYSDWLAVGHVNEFVTFVPTSDKKVSPKPHRAALWVLFRAANPTGEPLGKIPFFDGSNKSLLRFLPLSPK</sequence>